<dbReference type="InterPro" id="IPR022061">
    <property type="entry name" value="DUF3617"/>
</dbReference>
<dbReference type="EMBL" id="JAAOLX010000006">
    <property type="protein sequence ID" value="NHQ87024.1"/>
    <property type="molecule type" value="Genomic_DNA"/>
</dbReference>
<evidence type="ECO:0000313" key="1">
    <source>
        <dbReference type="EMBL" id="NHQ87024.1"/>
    </source>
</evidence>
<protein>
    <submittedName>
        <fullName evidence="1">DUF3617 family protein</fullName>
    </submittedName>
</protein>
<dbReference type="Pfam" id="PF12276">
    <property type="entry name" value="DUF3617"/>
    <property type="match status" value="1"/>
</dbReference>
<sequence length="136" mass="15614">MPQPGQWEITSEMLPEQKAMISQMKPEMLKQMQQPNMRFDLKAGTIIMSSCLSKDKETSWQLMGHKQQKNCDMPKISNSGNTVIMDMQCHQPHPSAMHSVIQFSPSRDSYQFEHQIKAQNRTMTVKGSARRLGDCK</sequence>
<evidence type="ECO:0000313" key="2">
    <source>
        <dbReference type="Proteomes" id="UP000712570"/>
    </source>
</evidence>
<keyword evidence="2" id="KW-1185">Reference proteome</keyword>
<comment type="caution">
    <text evidence="1">The sequence shown here is derived from an EMBL/GenBank/DDBJ whole genome shotgun (WGS) entry which is preliminary data.</text>
</comment>
<dbReference type="Proteomes" id="UP000712570">
    <property type="component" value="Unassembled WGS sequence"/>
</dbReference>
<reference evidence="1 2" key="1">
    <citation type="submission" date="2020-03" db="EMBL/GenBank/DDBJ databases">
        <title>Draft genome sequence of environmentally isolated violet-colored cultures.</title>
        <authorList>
            <person name="Wilson H.S."/>
        </authorList>
    </citation>
    <scope>NUCLEOTIDE SEQUENCE [LARGE SCALE GENOMIC DNA]</scope>
    <source>
        <strain evidence="1 2">HSC-16F04</strain>
    </source>
</reference>
<dbReference type="RefSeq" id="WP_166826819.1">
    <property type="nucleotide sequence ID" value="NZ_JAAOLX010000006.1"/>
</dbReference>
<gene>
    <name evidence="1" type="ORF">HA050_12975</name>
</gene>
<organism evidence="1 2">
    <name type="scientific">Iodobacter violaceini</name>
    <dbReference type="NCBI Taxonomy" id="3044271"/>
    <lineage>
        <taxon>Bacteria</taxon>
        <taxon>Pseudomonadati</taxon>
        <taxon>Pseudomonadota</taxon>
        <taxon>Betaproteobacteria</taxon>
        <taxon>Neisseriales</taxon>
        <taxon>Chitinibacteraceae</taxon>
        <taxon>Iodobacter</taxon>
    </lineage>
</organism>
<proteinExistence type="predicted"/>
<name>A0ABX0KTE7_9NEIS</name>
<accession>A0ABX0KTE7</accession>